<gene>
    <name evidence="3" type="ORF">H9L12_13030</name>
</gene>
<accession>A0A7G9SB56</accession>
<dbReference type="PROSITE" id="PS51365">
    <property type="entry name" value="RENAL_DIPEPTIDASE_2"/>
    <property type="match status" value="1"/>
</dbReference>
<dbReference type="GO" id="GO:0070573">
    <property type="term" value="F:metallodipeptidase activity"/>
    <property type="evidence" value="ECO:0007669"/>
    <property type="project" value="InterPro"/>
</dbReference>
<reference evidence="3 4" key="1">
    <citation type="submission" date="2020-08" db="EMBL/GenBank/DDBJ databases">
        <title>Genome sequence of Sphingomonas rhizophila KACC 19189T.</title>
        <authorList>
            <person name="Hyun D.-W."/>
            <person name="Bae J.-W."/>
        </authorList>
    </citation>
    <scope>NUCLEOTIDE SEQUENCE [LARGE SCALE GENOMIC DNA]</scope>
    <source>
        <strain evidence="3 4">KACC 19189</strain>
    </source>
</reference>
<dbReference type="RefSeq" id="WP_187542078.1">
    <property type="nucleotide sequence ID" value="NZ_CP060717.1"/>
</dbReference>
<dbReference type="KEGG" id="srhi:H9L12_13030"/>
<evidence type="ECO:0000256" key="2">
    <source>
        <dbReference type="SAM" id="SignalP"/>
    </source>
</evidence>
<dbReference type="Proteomes" id="UP000515955">
    <property type="component" value="Chromosome"/>
</dbReference>
<dbReference type="InterPro" id="IPR008257">
    <property type="entry name" value="Pept_M19"/>
</dbReference>
<protein>
    <submittedName>
        <fullName evidence="3">Membrane dipeptidase</fullName>
    </submittedName>
</protein>
<feature type="signal peptide" evidence="2">
    <location>
        <begin position="1"/>
        <end position="18"/>
    </location>
</feature>
<sequence>MRKVLLLALLCCSAGAMAVPPIDRATQSRIDRILKATPLIDGHNDIAEALQENHGSSVERLASGTDRWAEHPLMTDMARLRAGRVGGQFWSVYIDGTITGDAAIRRTIEQIDIVDRMIAAYPKDLERALTADDIVRIHRAGKIASLIGVEGGRQIGASLPALRQFYRLGARYMTLTHNQATEWADSATDETKFDGLSPFGERVVMEMNRLGMLVDLSHVSPATMRDTLRITRAPVIFSHSSAGGVTPHPRNVPDDVLRLLPANGGVVMVNFVPGFLSQQVWDWSAAQAAEEARLKAIHRASKAAVEAGVKAWAAAHPRPATDVRIVADHIDHVARVAGHDHVGLGGDYDGIPYTPTGLEGVETYPVLFAELIRRGWSDSNLARLAGGNVLRALRGRRPPPGRCEPSRRQWTSCPPFP</sequence>
<dbReference type="PANTHER" id="PTHR10443">
    <property type="entry name" value="MICROSOMAL DIPEPTIDASE"/>
    <property type="match status" value="1"/>
</dbReference>
<keyword evidence="4" id="KW-1185">Reference proteome</keyword>
<feature type="chain" id="PRO_5028977417" evidence="2">
    <location>
        <begin position="19"/>
        <end position="417"/>
    </location>
</feature>
<dbReference type="Pfam" id="PF01244">
    <property type="entry name" value="Peptidase_M19"/>
    <property type="match status" value="1"/>
</dbReference>
<evidence type="ECO:0000256" key="1">
    <source>
        <dbReference type="SAM" id="MobiDB-lite"/>
    </source>
</evidence>
<dbReference type="EMBL" id="CP060717">
    <property type="protein sequence ID" value="QNN65081.1"/>
    <property type="molecule type" value="Genomic_DNA"/>
</dbReference>
<proteinExistence type="predicted"/>
<dbReference type="SUPFAM" id="SSF51556">
    <property type="entry name" value="Metallo-dependent hydrolases"/>
    <property type="match status" value="1"/>
</dbReference>
<evidence type="ECO:0000313" key="4">
    <source>
        <dbReference type="Proteomes" id="UP000515955"/>
    </source>
</evidence>
<feature type="region of interest" description="Disordered" evidence="1">
    <location>
        <begin position="394"/>
        <end position="417"/>
    </location>
</feature>
<organism evidence="3 4">
    <name type="scientific">Sphingomonas rhizophila</name>
    <dbReference type="NCBI Taxonomy" id="2071607"/>
    <lineage>
        <taxon>Bacteria</taxon>
        <taxon>Pseudomonadati</taxon>
        <taxon>Pseudomonadota</taxon>
        <taxon>Alphaproteobacteria</taxon>
        <taxon>Sphingomonadales</taxon>
        <taxon>Sphingomonadaceae</taxon>
        <taxon>Sphingomonas</taxon>
    </lineage>
</organism>
<evidence type="ECO:0000313" key="3">
    <source>
        <dbReference type="EMBL" id="QNN65081.1"/>
    </source>
</evidence>
<dbReference type="GO" id="GO:0006508">
    <property type="term" value="P:proteolysis"/>
    <property type="evidence" value="ECO:0007669"/>
    <property type="project" value="InterPro"/>
</dbReference>
<dbReference type="InterPro" id="IPR032466">
    <property type="entry name" value="Metal_Hydrolase"/>
</dbReference>
<name>A0A7G9SB56_9SPHN</name>
<dbReference type="PANTHER" id="PTHR10443:SF12">
    <property type="entry name" value="DIPEPTIDASE"/>
    <property type="match status" value="1"/>
</dbReference>
<dbReference type="CDD" id="cd01301">
    <property type="entry name" value="rDP_like"/>
    <property type="match status" value="1"/>
</dbReference>
<dbReference type="AlphaFoldDB" id="A0A7G9SB56"/>
<keyword evidence="2" id="KW-0732">Signal</keyword>
<dbReference type="Gene3D" id="3.20.20.140">
    <property type="entry name" value="Metal-dependent hydrolases"/>
    <property type="match status" value="1"/>
</dbReference>